<dbReference type="GO" id="GO:0016747">
    <property type="term" value="F:acyltransferase activity, transferring groups other than amino-acyl groups"/>
    <property type="evidence" value="ECO:0007669"/>
    <property type="project" value="InterPro"/>
</dbReference>
<dbReference type="PANTHER" id="PTHR43328">
    <property type="entry name" value="ACETYLTRANSFERASE-RELATED"/>
    <property type="match status" value="1"/>
</dbReference>
<accession>A0A4R6SFV3</accession>
<evidence type="ECO:0000313" key="3">
    <source>
        <dbReference type="Proteomes" id="UP000295444"/>
    </source>
</evidence>
<name>A0A4R6SFV3_LABRH</name>
<dbReference type="Gene3D" id="3.40.630.30">
    <property type="match status" value="1"/>
</dbReference>
<dbReference type="InterPro" id="IPR000182">
    <property type="entry name" value="GNAT_dom"/>
</dbReference>
<dbReference type="AlphaFoldDB" id="A0A4R6SFV3"/>
<dbReference type="EMBL" id="SNXZ01000003">
    <property type="protein sequence ID" value="TDP97996.1"/>
    <property type="molecule type" value="Genomic_DNA"/>
</dbReference>
<dbReference type="RefSeq" id="WP_133851115.1">
    <property type="nucleotide sequence ID" value="NZ_SNXZ01000003.1"/>
</dbReference>
<organism evidence="2 3">
    <name type="scientific">Labedaea rhizosphaerae</name>
    <dbReference type="NCBI Taxonomy" id="598644"/>
    <lineage>
        <taxon>Bacteria</taxon>
        <taxon>Bacillati</taxon>
        <taxon>Actinomycetota</taxon>
        <taxon>Actinomycetes</taxon>
        <taxon>Pseudonocardiales</taxon>
        <taxon>Pseudonocardiaceae</taxon>
        <taxon>Labedaea</taxon>
    </lineage>
</organism>
<reference evidence="2 3" key="1">
    <citation type="submission" date="2019-03" db="EMBL/GenBank/DDBJ databases">
        <title>Genomic Encyclopedia of Type Strains, Phase IV (KMG-IV): sequencing the most valuable type-strain genomes for metagenomic binning, comparative biology and taxonomic classification.</title>
        <authorList>
            <person name="Goeker M."/>
        </authorList>
    </citation>
    <scope>NUCLEOTIDE SEQUENCE [LARGE SCALE GENOMIC DNA]</scope>
    <source>
        <strain evidence="2 3">DSM 45361</strain>
    </source>
</reference>
<keyword evidence="2" id="KW-0808">Transferase</keyword>
<feature type="domain" description="N-acetyltransferase" evidence="1">
    <location>
        <begin position="1"/>
        <end position="154"/>
    </location>
</feature>
<comment type="caution">
    <text evidence="2">The sequence shown here is derived from an EMBL/GenBank/DDBJ whole genome shotgun (WGS) entry which is preliminary data.</text>
</comment>
<protein>
    <submittedName>
        <fullName evidence="2">RimJ/RimL family protein N-acetyltransferase</fullName>
    </submittedName>
</protein>
<gene>
    <name evidence="2" type="ORF">EV186_103976</name>
</gene>
<dbReference type="PROSITE" id="PS51186">
    <property type="entry name" value="GNAT"/>
    <property type="match status" value="1"/>
</dbReference>
<dbReference type="PANTHER" id="PTHR43328:SF1">
    <property type="entry name" value="N-ACETYLTRANSFERASE DOMAIN-CONTAINING PROTEIN"/>
    <property type="match status" value="1"/>
</dbReference>
<dbReference type="InterPro" id="IPR016181">
    <property type="entry name" value="Acyl_CoA_acyltransferase"/>
</dbReference>
<dbReference type="Proteomes" id="UP000295444">
    <property type="component" value="Unassembled WGS sequence"/>
</dbReference>
<evidence type="ECO:0000313" key="2">
    <source>
        <dbReference type="EMBL" id="TDP97996.1"/>
    </source>
</evidence>
<proteinExistence type="predicted"/>
<sequence length="156" mass="17115">MELRAVRDADLPVIFDLERDPEGVRMAAFTAADPSDRARFDEHWQRIRADAEIVARVVVDDDGVVLGHVAVFGPPAEREVTYWIGRSYWGRGVATAALRLLLAEVAERPLHARAAADNAGSARVLAKCGFEPVGRTRSFANARGEEIEETLFTLSG</sequence>
<evidence type="ECO:0000259" key="1">
    <source>
        <dbReference type="PROSITE" id="PS51186"/>
    </source>
</evidence>
<dbReference type="OrthoDB" id="9801656at2"/>
<dbReference type="Pfam" id="PF13302">
    <property type="entry name" value="Acetyltransf_3"/>
    <property type="match status" value="1"/>
</dbReference>
<dbReference type="SUPFAM" id="SSF55729">
    <property type="entry name" value="Acyl-CoA N-acyltransferases (Nat)"/>
    <property type="match status" value="1"/>
</dbReference>
<keyword evidence="3" id="KW-1185">Reference proteome</keyword>